<dbReference type="RefSeq" id="WP_115331846.1">
    <property type="nucleotide sequence ID" value="NZ_CAAAHP010000005.1"/>
</dbReference>
<dbReference type="EC" id="3.1.-.-" evidence="2"/>
<evidence type="ECO:0000313" key="3">
    <source>
        <dbReference type="Proteomes" id="UP000254794"/>
    </source>
</evidence>
<dbReference type="SMART" id="SM00463">
    <property type="entry name" value="SMR"/>
    <property type="match status" value="1"/>
</dbReference>
<name>A0A378JMI5_9GAMM</name>
<dbReference type="SUPFAM" id="SSF160443">
    <property type="entry name" value="SMR domain-like"/>
    <property type="match status" value="1"/>
</dbReference>
<evidence type="ECO:0000313" key="2">
    <source>
        <dbReference type="EMBL" id="STX52277.1"/>
    </source>
</evidence>
<sequence length="189" mass="21397">MPKKISDEDKALFREAVKTAKPLKKSNIIEPDSLIKINKTPPNSHVKIQKTTKSIKPEKASIYLSNYYTQEVQAQTLLSFCRDNLPAKRLRELKLGKIPRQAKLDLHGFKSDLAQQILIDFIQQAINFEHRCLLIIHGKGSPHGELPVLKNLVNHWLKQIPAVIAFHSALPQDGGTGALYVLLKKNRVR</sequence>
<dbReference type="InterPro" id="IPR002625">
    <property type="entry name" value="Smr_dom"/>
</dbReference>
<dbReference type="AlphaFoldDB" id="A0A378JMI5"/>
<dbReference type="Pfam" id="PF01713">
    <property type="entry name" value="Smr"/>
    <property type="match status" value="1"/>
</dbReference>
<dbReference type="Gene3D" id="3.30.1370.110">
    <property type="match status" value="1"/>
</dbReference>
<dbReference type="PANTHER" id="PTHR35562:SF2">
    <property type="entry name" value="DNA ENDONUCLEASE SMRA-RELATED"/>
    <property type="match status" value="1"/>
</dbReference>
<evidence type="ECO:0000259" key="1">
    <source>
        <dbReference type="PROSITE" id="PS50828"/>
    </source>
</evidence>
<organism evidence="2 3">
    <name type="scientific">Legionella busanensis</name>
    <dbReference type="NCBI Taxonomy" id="190655"/>
    <lineage>
        <taxon>Bacteria</taxon>
        <taxon>Pseudomonadati</taxon>
        <taxon>Pseudomonadota</taxon>
        <taxon>Gammaproteobacteria</taxon>
        <taxon>Legionellales</taxon>
        <taxon>Legionellaceae</taxon>
        <taxon>Legionella</taxon>
    </lineage>
</organism>
<keyword evidence="2" id="KW-0378">Hydrolase</keyword>
<dbReference type="PROSITE" id="PS50828">
    <property type="entry name" value="SMR"/>
    <property type="match status" value="1"/>
</dbReference>
<keyword evidence="3" id="KW-1185">Reference proteome</keyword>
<dbReference type="EMBL" id="UGOD01000001">
    <property type="protein sequence ID" value="STX52277.1"/>
    <property type="molecule type" value="Genomic_DNA"/>
</dbReference>
<proteinExistence type="predicted"/>
<protein>
    <submittedName>
        <fullName evidence="2">Smr domain protein, DNA mismatch repair protein-like protein</fullName>
        <ecNumber evidence="2">3.1.-.-</ecNumber>
    </submittedName>
</protein>
<dbReference type="InterPro" id="IPR036063">
    <property type="entry name" value="Smr_dom_sf"/>
</dbReference>
<dbReference type="PANTHER" id="PTHR35562">
    <property type="entry name" value="DNA ENDONUCLEASE SMRA-RELATED"/>
    <property type="match status" value="1"/>
</dbReference>
<reference evidence="2 3" key="1">
    <citation type="submission" date="2018-06" db="EMBL/GenBank/DDBJ databases">
        <authorList>
            <consortium name="Pathogen Informatics"/>
            <person name="Doyle S."/>
        </authorList>
    </citation>
    <scope>NUCLEOTIDE SEQUENCE [LARGE SCALE GENOMIC DNA]</scope>
    <source>
        <strain evidence="2 3">NCTC13316</strain>
    </source>
</reference>
<dbReference type="OrthoDB" id="9808881at2"/>
<gene>
    <name evidence="2" type="primary">smrA</name>
    <name evidence="2" type="ORF">NCTC13316_02384</name>
</gene>
<accession>A0A378JMI5</accession>
<dbReference type="GO" id="GO:0016787">
    <property type="term" value="F:hydrolase activity"/>
    <property type="evidence" value="ECO:0007669"/>
    <property type="project" value="UniProtKB-KW"/>
</dbReference>
<feature type="domain" description="Smr" evidence="1">
    <location>
        <begin position="104"/>
        <end position="184"/>
    </location>
</feature>
<dbReference type="Proteomes" id="UP000254794">
    <property type="component" value="Unassembled WGS sequence"/>
</dbReference>